<keyword evidence="3" id="KW-1185">Reference proteome</keyword>
<organism evidence="2 3">
    <name type="scientific">Cercophora scortea</name>
    <dbReference type="NCBI Taxonomy" id="314031"/>
    <lineage>
        <taxon>Eukaryota</taxon>
        <taxon>Fungi</taxon>
        <taxon>Dikarya</taxon>
        <taxon>Ascomycota</taxon>
        <taxon>Pezizomycotina</taxon>
        <taxon>Sordariomycetes</taxon>
        <taxon>Sordariomycetidae</taxon>
        <taxon>Sordariales</taxon>
        <taxon>Lasiosphaeriaceae</taxon>
        <taxon>Cercophora</taxon>
    </lineage>
</organism>
<evidence type="ECO:0000256" key="1">
    <source>
        <dbReference type="SAM" id="MobiDB-lite"/>
    </source>
</evidence>
<reference evidence="2" key="2">
    <citation type="submission" date="2023-06" db="EMBL/GenBank/DDBJ databases">
        <authorList>
            <consortium name="Lawrence Berkeley National Laboratory"/>
            <person name="Haridas S."/>
            <person name="Hensen N."/>
            <person name="Bonometti L."/>
            <person name="Westerberg I."/>
            <person name="Brannstrom I.O."/>
            <person name="Guillou S."/>
            <person name="Cros-Aarteil S."/>
            <person name="Calhoun S."/>
            <person name="Kuo A."/>
            <person name="Mondo S."/>
            <person name="Pangilinan J."/>
            <person name="Riley R."/>
            <person name="Labutti K."/>
            <person name="Andreopoulos B."/>
            <person name="Lipzen A."/>
            <person name="Chen C."/>
            <person name="Yanf M."/>
            <person name="Daum C."/>
            <person name="Ng V."/>
            <person name="Clum A."/>
            <person name="Steindorff A."/>
            <person name="Ohm R."/>
            <person name="Martin F."/>
            <person name="Silar P."/>
            <person name="Natvig D."/>
            <person name="Lalanne C."/>
            <person name="Gautier V."/>
            <person name="Ament-Velasquez S.L."/>
            <person name="Kruys A."/>
            <person name="Hutchinson M.I."/>
            <person name="Powell A.J."/>
            <person name="Barry K."/>
            <person name="Miller A.N."/>
            <person name="Grigoriev I.V."/>
            <person name="Debuchy R."/>
            <person name="Gladieux P."/>
            <person name="Thoren M.H."/>
            <person name="Johannesson H."/>
        </authorList>
    </citation>
    <scope>NUCLEOTIDE SEQUENCE</scope>
    <source>
        <strain evidence="2">SMH4131-1</strain>
    </source>
</reference>
<dbReference type="AlphaFoldDB" id="A0AAE0MKS7"/>
<feature type="region of interest" description="Disordered" evidence="1">
    <location>
        <begin position="1"/>
        <end position="66"/>
    </location>
</feature>
<comment type="caution">
    <text evidence="2">The sequence shown here is derived from an EMBL/GenBank/DDBJ whole genome shotgun (WGS) entry which is preliminary data.</text>
</comment>
<feature type="compositionally biased region" description="Basic and acidic residues" evidence="1">
    <location>
        <begin position="31"/>
        <end position="41"/>
    </location>
</feature>
<dbReference type="EMBL" id="JAUEPO010000001">
    <property type="protein sequence ID" value="KAK3336256.1"/>
    <property type="molecule type" value="Genomic_DNA"/>
</dbReference>
<feature type="compositionally biased region" description="Low complexity" evidence="1">
    <location>
        <begin position="229"/>
        <end position="247"/>
    </location>
</feature>
<sequence>MSSTTVFQSAGPAALSTTQSFSETVVAPVRPKMENTMKPGDKGLAASRWATSELTPPPTLAPSPTLAPAQTKAISTTKSFEKTVVASVQPKMENIMKPGDKGLASSRWATPSPVSDPAPAPSPTLTPAKTKAISTTKSFKKTVVAPVRPKMENIMKPGDKGLAASRWATPAPATTPASKPAPAPTPAATPTKTITTTRAFKKTVVAAVLPKMENIMKPGDKGLASSRWATPSLASDPAPAAPAAPTYTPAPTPEPEPTKAISTTKAFDETVVEATRPQMENTMKPGDKGLAASRWA</sequence>
<dbReference type="Proteomes" id="UP001286456">
    <property type="component" value="Unassembled WGS sequence"/>
</dbReference>
<protein>
    <submittedName>
        <fullName evidence="2">Uncharacterized protein</fullName>
    </submittedName>
</protein>
<accession>A0AAE0MKS7</accession>
<evidence type="ECO:0000313" key="2">
    <source>
        <dbReference type="EMBL" id="KAK3336256.1"/>
    </source>
</evidence>
<proteinExistence type="predicted"/>
<feature type="region of interest" description="Disordered" evidence="1">
    <location>
        <begin position="95"/>
        <end position="195"/>
    </location>
</feature>
<feature type="region of interest" description="Disordered" evidence="1">
    <location>
        <begin position="220"/>
        <end position="296"/>
    </location>
</feature>
<feature type="compositionally biased region" description="Low complexity" evidence="1">
    <location>
        <begin position="163"/>
        <end position="178"/>
    </location>
</feature>
<feature type="compositionally biased region" description="Pro residues" evidence="1">
    <location>
        <begin position="114"/>
        <end position="124"/>
    </location>
</feature>
<evidence type="ECO:0000313" key="3">
    <source>
        <dbReference type="Proteomes" id="UP001286456"/>
    </source>
</evidence>
<reference evidence="2" key="1">
    <citation type="journal article" date="2023" name="Mol. Phylogenet. Evol.">
        <title>Genome-scale phylogeny and comparative genomics of the fungal order Sordariales.</title>
        <authorList>
            <person name="Hensen N."/>
            <person name="Bonometti L."/>
            <person name="Westerberg I."/>
            <person name="Brannstrom I.O."/>
            <person name="Guillou S."/>
            <person name="Cros-Aarteil S."/>
            <person name="Calhoun S."/>
            <person name="Haridas S."/>
            <person name="Kuo A."/>
            <person name="Mondo S."/>
            <person name="Pangilinan J."/>
            <person name="Riley R."/>
            <person name="LaButti K."/>
            <person name="Andreopoulos B."/>
            <person name="Lipzen A."/>
            <person name="Chen C."/>
            <person name="Yan M."/>
            <person name="Daum C."/>
            <person name="Ng V."/>
            <person name="Clum A."/>
            <person name="Steindorff A."/>
            <person name="Ohm R.A."/>
            <person name="Martin F."/>
            <person name="Silar P."/>
            <person name="Natvig D.O."/>
            <person name="Lalanne C."/>
            <person name="Gautier V."/>
            <person name="Ament-Velasquez S.L."/>
            <person name="Kruys A."/>
            <person name="Hutchinson M.I."/>
            <person name="Powell A.J."/>
            <person name="Barry K."/>
            <person name="Miller A.N."/>
            <person name="Grigoriev I.V."/>
            <person name="Debuchy R."/>
            <person name="Gladieux P."/>
            <person name="Hiltunen Thoren M."/>
            <person name="Johannesson H."/>
        </authorList>
    </citation>
    <scope>NUCLEOTIDE SEQUENCE</scope>
    <source>
        <strain evidence="2">SMH4131-1</strain>
    </source>
</reference>
<feature type="compositionally biased region" description="Basic and acidic residues" evidence="1">
    <location>
        <begin position="149"/>
        <end position="159"/>
    </location>
</feature>
<gene>
    <name evidence="2" type="ORF">B0T19DRAFT_480825</name>
</gene>
<name>A0AAE0MKS7_9PEZI</name>